<dbReference type="PANTHER" id="PTHR44858:SF1">
    <property type="entry name" value="UDP-N-ACETYLGLUCOSAMINE--PEPTIDE N-ACETYLGLUCOSAMINYLTRANSFERASE SPINDLY-RELATED"/>
    <property type="match status" value="1"/>
</dbReference>
<evidence type="ECO:0000256" key="4">
    <source>
        <dbReference type="SAM" id="Phobius"/>
    </source>
</evidence>
<evidence type="ECO:0000313" key="5">
    <source>
        <dbReference type="EMBL" id="OUD13059.1"/>
    </source>
</evidence>
<dbReference type="OrthoDB" id="9815894at2"/>
<proteinExistence type="predicted"/>
<dbReference type="Gene3D" id="1.25.40.10">
    <property type="entry name" value="Tetratricopeptide repeat domain"/>
    <property type="match status" value="4"/>
</dbReference>
<dbReference type="PANTHER" id="PTHR44858">
    <property type="entry name" value="TETRATRICOPEPTIDE REPEAT PROTEIN 6"/>
    <property type="match status" value="1"/>
</dbReference>
<dbReference type="PROSITE" id="PS50293">
    <property type="entry name" value="TPR_REGION"/>
    <property type="match status" value="2"/>
</dbReference>
<dbReference type="Proteomes" id="UP000194798">
    <property type="component" value="Unassembled WGS sequence"/>
</dbReference>
<gene>
    <name evidence="5" type="ORF">TPSD3_10425</name>
</gene>
<evidence type="ECO:0000313" key="6">
    <source>
        <dbReference type="Proteomes" id="UP000194798"/>
    </source>
</evidence>
<feature type="repeat" description="TPR" evidence="3">
    <location>
        <begin position="245"/>
        <end position="278"/>
    </location>
</feature>
<evidence type="ECO:0008006" key="7">
    <source>
        <dbReference type="Google" id="ProtNLM"/>
    </source>
</evidence>
<feature type="repeat" description="TPR" evidence="3">
    <location>
        <begin position="139"/>
        <end position="172"/>
    </location>
</feature>
<dbReference type="SUPFAM" id="SSF48452">
    <property type="entry name" value="TPR-like"/>
    <property type="match status" value="2"/>
</dbReference>
<keyword evidence="2 3" id="KW-0802">TPR repeat</keyword>
<feature type="transmembrane region" description="Helical" evidence="4">
    <location>
        <begin position="671"/>
        <end position="690"/>
    </location>
</feature>
<name>A0A251X799_9GAMM</name>
<dbReference type="InterPro" id="IPR050498">
    <property type="entry name" value="Ycf3"/>
</dbReference>
<protein>
    <recommendedName>
        <fullName evidence="7">Tetratricopeptide repeat protein</fullName>
    </recommendedName>
</protein>
<dbReference type="InterPro" id="IPR019734">
    <property type="entry name" value="TPR_rpt"/>
</dbReference>
<evidence type="ECO:0000256" key="2">
    <source>
        <dbReference type="ARBA" id="ARBA00022803"/>
    </source>
</evidence>
<keyword evidence="6" id="KW-1185">Reference proteome</keyword>
<dbReference type="RefSeq" id="WP_086488505.1">
    <property type="nucleotide sequence ID" value="NZ_MSLT01000018.1"/>
</dbReference>
<evidence type="ECO:0000256" key="3">
    <source>
        <dbReference type="PROSITE-ProRule" id="PRU00339"/>
    </source>
</evidence>
<dbReference type="AlphaFoldDB" id="A0A251X799"/>
<feature type="repeat" description="TPR" evidence="3">
    <location>
        <begin position="457"/>
        <end position="490"/>
    </location>
</feature>
<dbReference type="SMART" id="SM00028">
    <property type="entry name" value="TPR"/>
    <property type="match status" value="8"/>
</dbReference>
<dbReference type="PROSITE" id="PS50005">
    <property type="entry name" value="TPR"/>
    <property type="match status" value="8"/>
</dbReference>
<keyword evidence="4" id="KW-0472">Membrane</keyword>
<dbReference type="InterPro" id="IPR011990">
    <property type="entry name" value="TPR-like_helical_dom_sf"/>
</dbReference>
<organism evidence="5 6">
    <name type="scientific">Thioflexithrix psekupsensis</name>
    <dbReference type="NCBI Taxonomy" id="1570016"/>
    <lineage>
        <taxon>Bacteria</taxon>
        <taxon>Pseudomonadati</taxon>
        <taxon>Pseudomonadota</taxon>
        <taxon>Gammaproteobacteria</taxon>
        <taxon>Thiotrichales</taxon>
        <taxon>Thioflexithrix</taxon>
    </lineage>
</organism>
<keyword evidence="4" id="KW-1133">Transmembrane helix</keyword>
<keyword evidence="1" id="KW-0677">Repeat</keyword>
<comment type="caution">
    <text evidence="5">The sequence shown here is derived from an EMBL/GenBank/DDBJ whole genome shotgun (WGS) entry which is preliminary data.</text>
</comment>
<evidence type="ECO:0000256" key="1">
    <source>
        <dbReference type="ARBA" id="ARBA00022737"/>
    </source>
</evidence>
<dbReference type="EMBL" id="MSLT01000018">
    <property type="protein sequence ID" value="OUD13059.1"/>
    <property type="molecule type" value="Genomic_DNA"/>
</dbReference>
<feature type="transmembrane region" description="Helical" evidence="4">
    <location>
        <begin position="637"/>
        <end position="659"/>
    </location>
</feature>
<reference evidence="5 6" key="1">
    <citation type="submission" date="2016-12" db="EMBL/GenBank/DDBJ databases">
        <title>Thioflexothrix psekupsii D3 genome sequencing and assembly.</title>
        <authorList>
            <person name="Fomenkov A."/>
            <person name="Vincze T."/>
            <person name="Grabovich M."/>
            <person name="Anton B.P."/>
            <person name="Dubinina G."/>
            <person name="Orlova M."/>
            <person name="Belousova E."/>
            <person name="Roberts R.J."/>
        </authorList>
    </citation>
    <scope>NUCLEOTIDE SEQUENCE [LARGE SCALE GENOMIC DNA]</scope>
    <source>
        <strain evidence="5">D3</strain>
    </source>
</reference>
<keyword evidence="4" id="KW-0812">Transmembrane</keyword>
<feature type="repeat" description="TPR" evidence="3">
    <location>
        <begin position="404"/>
        <end position="437"/>
    </location>
</feature>
<sequence length="692" mass="79377">MKQETNPVVLYQLRSLPAQARLSGNESLQQVVFGNNVFAWAFEGQGTAHYKRAHYATAAMWHSATAVLYQALLTQTGEGRWQNDLASTYMGRGNVFKAQGKFREAVVDHDQAIQLQESLKARLTSQQQARLPEWQNNLANAYGSRGNALSDQGKLSEAVADYHQAIRLQKSLKVHLANQQQAWTPEWQNNLANAYSNRGLVLSNQGKLSEALADYNQAIQLRKSIRKQLVSQQHAWTPEWQNDWAKAYVNRGNLLSNQGKFREAVLDYDQAIQLQKSLKDQLVSQQQTWPPEWQNDLARVYMNRGVGLLTQGKFVEALADYRQAIQLQKSLKDQLANQQQVWPPAWQNDLARAYVNRGNAWYAQDKLIEALADYDQAIQLQKSLKDQLASQQQAWPPAWQNDLAKAYVNRGNAWLDQSELGKALTDYGQAIQLQESLRKQLASQQQVWPPDWQNDLAMAYMNRGTEWLDQGKISEAVADYHQAIQLLTPLLFEQKFIPVIPGLTKAYRNLVLASRHPALPDDLKAINLSQQARDFLTQLAAFVDVSALPEMWLKEIKKLERVLDNNPQPKQVIKKINYPWWQKLLLAPIWNPALLNFQRKLAQHVEIEDLPEALRTKQAIAQLQHLKSTPPEPVNNWLFYGLMPLWLPLLIFFFIPIGLGKAIWMFRKNINWQKVGLFVFIIALMIWLIVFV</sequence>
<dbReference type="Pfam" id="PF00515">
    <property type="entry name" value="TPR_1"/>
    <property type="match status" value="2"/>
</dbReference>
<dbReference type="Pfam" id="PF13374">
    <property type="entry name" value="TPR_10"/>
    <property type="match status" value="2"/>
</dbReference>
<feature type="repeat" description="TPR" evidence="3">
    <location>
        <begin position="351"/>
        <end position="384"/>
    </location>
</feature>
<feature type="repeat" description="TPR" evidence="3">
    <location>
        <begin position="192"/>
        <end position="225"/>
    </location>
</feature>
<feature type="repeat" description="TPR" evidence="3">
    <location>
        <begin position="86"/>
        <end position="119"/>
    </location>
</feature>
<dbReference type="PROSITE" id="PS00268">
    <property type="entry name" value="CECROPIN"/>
    <property type="match status" value="1"/>
</dbReference>
<feature type="repeat" description="TPR" evidence="3">
    <location>
        <begin position="298"/>
        <end position="331"/>
    </location>
</feature>
<accession>A0A251X799</accession>